<evidence type="ECO:0000313" key="2">
    <source>
        <dbReference type="EMBL" id="VAW54396.1"/>
    </source>
</evidence>
<dbReference type="EMBL" id="UOFD01000077">
    <property type="protein sequence ID" value="VAW54396.1"/>
    <property type="molecule type" value="Genomic_DNA"/>
</dbReference>
<accession>A0A3B0XCQ9</accession>
<sequence length="111" mass="12469">MPDYDTKSIPILDDIIENKDTDTVTTPADLSQTQKDNSATGRAVSDKYNFSDPAEPPQSTPLATSESNTLEAIINDVVKHLMPDLEQQLRFLIQQALEEKLPEKTIRRISR</sequence>
<dbReference type="AlphaFoldDB" id="A0A3B0XCQ9"/>
<feature type="region of interest" description="Disordered" evidence="1">
    <location>
        <begin position="18"/>
        <end position="67"/>
    </location>
</feature>
<proteinExistence type="predicted"/>
<gene>
    <name evidence="2" type="ORF">MNBD_GAMMA06-826</name>
</gene>
<protein>
    <submittedName>
        <fullName evidence="2">Uncharacterized protein</fullName>
    </submittedName>
</protein>
<feature type="compositionally biased region" description="Polar residues" evidence="1">
    <location>
        <begin position="23"/>
        <end position="40"/>
    </location>
</feature>
<evidence type="ECO:0000256" key="1">
    <source>
        <dbReference type="SAM" id="MobiDB-lite"/>
    </source>
</evidence>
<name>A0A3B0XCQ9_9ZZZZ</name>
<organism evidence="2">
    <name type="scientific">hydrothermal vent metagenome</name>
    <dbReference type="NCBI Taxonomy" id="652676"/>
    <lineage>
        <taxon>unclassified sequences</taxon>
        <taxon>metagenomes</taxon>
        <taxon>ecological metagenomes</taxon>
    </lineage>
</organism>
<reference evidence="2" key="1">
    <citation type="submission" date="2018-06" db="EMBL/GenBank/DDBJ databases">
        <authorList>
            <person name="Zhirakovskaya E."/>
        </authorList>
    </citation>
    <scope>NUCLEOTIDE SEQUENCE</scope>
</reference>